<evidence type="ECO:0000313" key="1">
    <source>
        <dbReference type="EMBL" id="SVC87113.1"/>
    </source>
</evidence>
<evidence type="ECO:0008006" key="2">
    <source>
        <dbReference type="Google" id="ProtNLM"/>
    </source>
</evidence>
<protein>
    <recommendedName>
        <fullName evidence="2">DUF5069 domain-containing protein</fullName>
    </recommendedName>
</protein>
<dbReference type="EMBL" id="UINC01115814">
    <property type="protein sequence ID" value="SVC87113.1"/>
    <property type="molecule type" value="Genomic_DNA"/>
</dbReference>
<gene>
    <name evidence="1" type="ORF">METZ01_LOCUS339967</name>
</gene>
<proteinExistence type="predicted"/>
<dbReference type="AlphaFoldDB" id="A0A382QNN4"/>
<organism evidence="1">
    <name type="scientific">marine metagenome</name>
    <dbReference type="NCBI Taxonomy" id="408172"/>
    <lineage>
        <taxon>unclassified sequences</taxon>
        <taxon>metagenomes</taxon>
        <taxon>ecological metagenomes</taxon>
    </lineage>
</organism>
<reference evidence="1" key="1">
    <citation type="submission" date="2018-05" db="EMBL/GenBank/DDBJ databases">
        <authorList>
            <person name="Lanie J.A."/>
            <person name="Ng W.-L."/>
            <person name="Kazmierczak K.M."/>
            <person name="Andrzejewski T.M."/>
            <person name="Davidsen T.M."/>
            <person name="Wayne K.J."/>
            <person name="Tettelin H."/>
            <person name="Glass J.I."/>
            <person name="Rusch D."/>
            <person name="Podicherti R."/>
            <person name="Tsui H.-C.T."/>
            <person name="Winkler M.E."/>
        </authorList>
    </citation>
    <scope>NUCLEOTIDE SEQUENCE</scope>
</reference>
<sequence>MSNIVPLISSGTKGPLGVLHLPRLWQKVSLEAAGKIAEGYPGIGAGYDSMVIDGLGLDKEAVRNHITNDKPTYTQFEAWIAAQDGAKLDAESIGALNDSIAGYNHDADTKAGILSACGISEGPDDAINLNNLDDWQEFHAAEIAG</sequence>
<accession>A0A382QNN4</accession>
<name>A0A382QNN4_9ZZZZ</name>